<name>A0ABS9MHW0_9FIRM</name>
<dbReference type="PROSITE" id="PS51186">
    <property type="entry name" value="GNAT"/>
    <property type="match status" value="1"/>
</dbReference>
<dbReference type="EMBL" id="JAKNHQ010000005">
    <property type="protein sequence ID" value="MCG4610400.1"/>
    <property type="molecule type" value="Genomic_DNA"/>
</dbReference>
<keyword evidence="3" id="KW-1185">Reference proteome</keyword>
<organism evidence="2 3">
    <name type="scientific">Anaeromassilibacillus senegalensis</name>
    <dbReference type="NCBI Taxonomy" id="1673717"/>
    <lineage>
        <taxon>Bacteria</taxon>
        <taxon>Bacillati</taxon>
        <taxon>Bacillota</taxon>
        <taxon>Clostridia</taxon>
        <taxon>Eubacteriales</taxon>
        <taxon>Acutalibacteraceae</taxon>
        <taxon>Anaeromassilibacillus</taxon>
    </lineage>
</organism>
<dbReference type="Gene3D" id="3.40.630.30">
    <property type="match status" value="1"/>
</dbReference>
<gene>
    <name evidence="2" type="ORF">L0P57_05580</name>
</gene>
<dbReference type="RefSeq" id="WP_237966618.1">
    <property type="nucleotide sequence ID" value="NZ_JAKNHQ010000005.1"/>
</dbReference>
<dbReference type="PANTHER" id="PTHR37817">
    <property type="entry name" value="N-ACETYLTRANSFERASE EIS"/>
    <property type="match status" value="1"/>
</dbReference>
<evidence type="ECO:0000259" key="1">
    <source>
        <dbReference type="PROSITE" id="PS51186"/>
    </source>
</evidence>
<dbReference type="Pfam" id="PF13527">
    <property type="entry name" value="Acetyltransf_9"/>
    <property type="match status" value="1"/>
</dbReference>
<dbReference type="Proteomes" id="UP001298681">
    <property type="component" value="Unassembled WGS sequence"/>
</dbReference>
<evidence type="ECO:0000313" key="2">
    <source>
        <dbReference type="EMBL" id="MCG4610400.1"/>
    </source>
</evidence>
<accession>A0ABS9MHW0</accession>
<dbReference type="InterPro" id="IPR051554">
    <property type="entry name" value="Acetyltransferase_Eis"/>
</dbReference>
<proteinExistence type="predicted"/>
<comment type="caution">
    <text evidence="2">The sequence shown here is derived from an EMBL/GenBank/DDBJ whole genome shotgun (WGS) entry which is preliminary data.</text>
</comment>
<sequence>MIGFAKWEDRPALAELWQVCFEEERRYANFFFNNAFRPENCLVYRVAGRPAAMLHLLPAKIVCGGKPVRIHYVFACATAPEHRSHGYMNALLAYAALVGSQREEQFSAILPASPGLYDYYAKSGYMTFFERDEYRLSAEQLREKAAVRRERRAFTPATLNRMRSALLRDREGSVLWGDSALWFAVEDNRIYGGKLVCAEGPSYAVCRREQPDVCEITEFMSAPEHLPALFAALLQEMPVQDYHIRLPKGSSLFAAAGVPSLSAPEPAFCGMLRPLDGASLEQIHVGDQKPYLGLGKD</sequence>
<dbReference type="InterPro" id="IPR000182">
    <property type="entry name" value="GNAT_dom"/>
</dbReference>
<evidence type="ECO:0000313" key="3">
    <source>
        <dbReference type="Proteomes" id="UP001298681"/>
    </source>
</evidence>
<dbReference type="InterPro" id="IPR016181">
    <property type="entry name" value="Acyl_CoA_acyltransferase"/>
</dbReference>
<protein>
    <submittedName>
        <fullName evidence="2">GNAT family N-acetyltransferase</fullName>
    </submittedName>
</protein>
<reference evidence="2 3" key="1">
    <citation type="submission" date="2022-01" db="EMBL/GenBank/DDBJ databases">
        <title>Collection of gut derived symbiotic bacterial strains cultured from healthy donors.</title>
        <authorList>
            <person name="Lin H."/>
            <person name="Kohout C."/>
            <person name="Waligurski E."/>
            <person name="Pamer E.G."/>
        </authorList>
    </citation>
    <scope>NUCLEOTIDE SEQUENCE [LARGE SCALE GENOMIC DNA]</scope>
    <source>
        <strain evidence="2 3">DFI.7.58</strain>
    </source>
</reference>
<dbReference type="SUPFAM" id="SSF55729">
    <property type="entry name" value="Acyl-CoA N-acyltransferases (Nat)"/>
    <property type="match status" value="1"/>
</dbReference>
<feature type="domain" description="N-acetyltransferase" evidence="1">
    <location>
        <begin position="1"/>
        <end position="143"/>
    </location>
</feature>
<dbReference type="PANTHER" id="PTHR37817:SF1">
    <property type="entry name" value="N-ACETYLTRANSFERASE EIS"/>
    <property type="match status" value="1"/>
</dbReference>